<dbReference type="RefSeq" id="XP_002505041.1">
    <property type="nucleotide sequence ID" value="XM_002504995.1"/>
</dbReference>
<organism evidence="6 7">
    <name type="scientific">Micromonas commoda (strain RCC299 / NOUM17 / CCMP2709)</name>
    <name type="common">Picoplanktonic green alga</name>
    <dbReference type="NCBI Taxonomy" id="296587"/>
    <lineage>
        <taxon>Eukaryota</taxon>
        <taxon>Viridiplantae</taxon>
        <taxon>Chlorophyta</taxon>
        <taxon>Mamiellophyceae</taxon>
        <taxon>Mamiellales</taxon>
        <taxon>Mamiellaceae</taxon>
        <taxon>Micromonas</taxon>
    </lineage>
</organism>
<dbReference type="KEGG" id="mis:MICPUN_106294"/>
<feature type="region of interest" description="Disordered" evidence="4">
    <location>
        <begin position="218"/>
        <end position="248"/>
    </location>
</feature>
<keyword evidence="3" id="KW-0378">Hydrolase</keyword>
<dbReference type="SUPFAM" id="SSF64167">
    <property type="entry name" value="SurE-like"/>
    <property type="match status" value="1"/>
</dbReference>
<protein>
    <recommendedName>
        <fullName evidence="5">Survival protein SurE-like phosphatase/nucleotidase domain-containing protein</fullName>
    </recommendedName>
</protein>
<dbReference type="GO" id="GO:0008252">
    <property type="term" value="F:nucleotidase activity"/>
    <property type="evidence" value="ECO:0007669"/>
    <property type="project" value="InterPro"/>
</dbReference>
<reference evidence="6 7" key="1">
    <citation type="journal article" date="2009" name="Science">
        <title>Green evolution and dynamic adaptations revealed by genomes of the marine picoeukaryotes Micromonas.</title>
        <authorList>
            <person name="Worden A.Z."/>
            <person name="Lee J.H."/>
            <person name="Mock T."/>
            <person name="Rouze P."/>
            <person name="Simmons M.P."/>
            <person name="Aerts A.L."/>
            <person name="Allen A.E."/>
            <person name="Cuvelier M.L."/>
            <person name="Derelle E."/>
            <person name="Everett M.V."/>
            <person name="Foulon E."/>
            <person name="Grimwood J."/>
            <person name="Gundlach H."/>
            <person name="Henrissat B."/>
            <person name="Napoli C."/>
            <person name="McDonald S.M."/>
            <person name="Parker M.S."/>
            <person name="Rombauts S."/>
            <person name="Salamov A."/>
            <person name="Von Dassow P."/>
            <person name="Badger J.H."/>
            <person name="Coutinho P.M."/>
            <person name="Demir E."/>
            <person name="Dubchak I."/>
            <person name="Gentemann C."/>
            <person name="Eikrem W."/>
            <person name="Gready J.E."/>
            <person name="John U."/>
            <person name="Lanier W."/>
            <person name="Lindquist E.A."/>
            <person name="Lucas S."/>
            <person name="Mayer K.F."/>
            <person name="Moreau H."/>
            <person name="Not F."/>
            <person name="Otillar R."/>
            <person name="Panaud O."/>
            <person name="Pangilinan J."/>
            <person name="Paulsen I."/>
            <person name="Piegu B."/>
            <person name="Poliakov A."/>
            <person name="Robbens S."/>
            <person name="Schmutz J."/>
            <person name="Toulza E."/>
            <person name="Wyss T."/>
            <person name="Zelensky A."/>
            <person name="Zhou K."/>
            <person name="Armbrust E.V."/>
            <person name="Bhattacharya D."/>
            <person name="Goodenough U.W."/>
            <person name="Van de Peer Y."/>
            <person name="Grigoriev I.V."/>
        </authorList>
    </citation>
    <scope>NUCLEOTIDE SEQUENCE [LARGE SCALE GENOMIC DNA]</scope>
    <source>
        <strain evidence="7">RCC299 / NOUM17</strain>
    </source>
</reference>
<evidence type="ECO:0000256" key="4">
    <source>
        <dbReference type="SAM" id="MobiDB-lite"/>
    </source>
</evidence>
<proteinExistence type="inferred from homology"/>
<dbReference type="STRING" id="296587.C1EEU3"/>
<feature type="compositionally biased region" description="Gly residues" evidence="4">
    <location>
        <begin position="265"/>
        <end position="277"/>
    </location>
</feature>
<gene>
    <name evidence="6" type="ORF">MICPUN_106294</name>
</gene>
<dbReference type="OrthoDB" id="202825at2759"/>
<evidence type="ECO:0000313" key="7">
    <source>
        <dbReference type="Proteomes" id="UP000002009"/>
    </source>
</evidence>
<dbReference type="PANTHER" id="PTHR30457:SF0">
    <property type="entry name" value="PHOSPHATASE, PUTATIVE (AFU_ORTHOLOGUE AFUA_4G01070)-RELATED"/>
    <property type="match status" value="1"/>
</dbReference>
<evidence type="ECO:0000259" key="5">
    <source>
        <dbReference type="Pfam" id="PF01975"/>
    </source>
</evidence>
<keyword evidence="2" id="KW-0479">Metal-binding</keyword>
<dbReference type="AlphaFoldDB" id="C1EEU3"/>
<dbReference type="NCBIfam" id="TIGR00087">
    <property type="entry name" value="surE"/>
    <property type="match status" value="1"/>
</dbReference>
<dbReference type="GO" id="GO:0046872">
    <property type="term" value="F:metal ion binding"/>
    <property type="evidence" value="ECO:0007669"/>
    <property type="project" value="UniProtKB-KW"/>
</dbReference>
<evidence type="ECO:0000256" key="1">
    <source>
        <dbReference type="ARBA" id="ARBA00011062"/>
    </source>
</evidence>
<evidence type="ECO:0000256" key="3">
    <source>
        <dbReference type="ARBA" id="ARBA00022801"/>
    </source>
</evidence>
<evidence type="ECO:0000313" key="6">
    <source>
        <dbReference type="EMBL" id="ACO66299.1"/>
    </source>
</evidence>
<dbReference type="InterPro" id="IPR036523">
    <property type="entry name" value="SurE-like_sf"/>
</dbReference>
<dbReference type="InterPro" id="IPR030048">
    <property type="entry name" value="SurE"/>
</dbReference>
<dbReference type="OMA" id="INRGDNC"/>
<keyword evidence="7" id="KW-1185">Reference proteome</keyword>
<evidence type="ECO:0000256" key="2">
    <source>
        <dbReference type="ARBA" id="ARBA00022723"/>
    </source>
</evidence>
<name>C1EEU3_MICCC</name>
<dbReference type="PANTHER" id="PTHR30457">
    <property type="entry name" value="5'-NUCLEOTIDASE SURE"/>
    <property type="match status" value="1"/>
</dbReference>
<dbReference type="InParanoid" id="C1EEU3"/>
<dbReference type="Pfam" id="PF01975">
    <property type="entry name" value="SurE"/>
    <property type="match status" value="1"/>
</dbReference>
<feature type="domain" description="Survival protein SurE-like phosphatase/nucleotidase" evidence="5">
    <location>
        <begin position="18"/>
        <end position="206"/>
    </location>
</feature>
<comment type="similarity">
    <text evidence="1">Belongs to the SurE nucleotidase family.</text>
</comment>
<dbReference type="InterPro" id="IPR002828">
    <property type="entry name" value="SurE-like_Pase/nucleotidase"/>
</dbReference>
<dbReference type="Gene3D" id="3.40.1210.10">
    <property type="entry name" value="Survival protein SurE-like phosphatase/nucleotidase"/>
    <property type="match status" value="1"/>
</dbReference>
<dbReference type="Proteomes" id="UP000002009">
    <property type="component" value="Chromosome 11"/>
</dbReference>
<dbReference type="FunCoup" id="C1EEU3">
    <property type="interactions" value="42"/>
</dbReference>
<feature type="region of interest" description="Disordered" evidence="4">
    <location>
        <begin position="261"/>
        <end position="282"/>
    </location>
</feature>
<dbReference type="eggNOG" id="ENOG502QUQI">
    <property type="taxonomic scope" value="Eukaryota"/>
</dbReference>
<dbReference type="GeneID" id="8247463"/>
<sequence>MVHDSAIHDAGAARRANVLVVNDDGIAAAGLAKVVEALDRTGRLDVYVVAPDKEMSATSHSISIHNAVSATPRVVPGATRAFSSSGTPADCTMLGLSVLYRSKRFDYIVSGINRGDNLGLHVVYSGTVAGAREGAMRTGAVGVAVSLDSYSRTADYSEAARLTAELVTSIHDAPGLTETLRGCVLNVNVPNLPRTHIKGVKLTTPGLSCTQAEWVRVPGTRGDSCDDLNEDETRGPDSDSDGDWRHDGAFADGVDELPIADAGEGLVGTPGTPGGTDDGAWESGTRWFRNKPGPAREDDREGYDKRAMKDGFVSVSVLASGYATVAFDRTKIPKENAGLGLGETLVRALVPDGARPGIRSAA</sequence>
<feature type="compositionally biased region" description="Basic and acidic residues" evidence="4">
    <location>
        <begin position="231"/>
        <end position="248"/>
    </location>
</feature>
<dbReference type="EMBL" id="CP001330">
    <property type="protein sequence ID" value="ACO66299.1"/>
    <property type="molecule type" value="Genomic_DNA"/>
</dbReference>
<accession>C1EEU3</accession>